<dbReference type="InterPro" id="IPR050721">
    <property type="entry name" value="Trk_Ktr_HKT_K-transport"/>
</dbReference>
<evidence type="ECO:0000256" key="2">
    <source>
        <dbReference type="SAM" id="Phobius"/>
    </source>
</evidence>
<dbReference type="Gene3D" id="1.10.287.70">
    <property type="match status" value="1"/>
</dbReference>
<name>A0A1I2F387_9BACT</name>
<dbReference type="Pfam" id="PF07885">
    <property type="entry name" value="Ion_trans_2"/>
    <property type="match status" value="1"/>
</dbReference>
<organism evidence="5 6">
    <name type="scientific">Thermoflexibacter ruber</name>
    <dbReference type="NCBI Taxonomy" id="1003"/>
    <lineage>
        <taxon>Bacteria</taxon>
        <taxon>Pseudomonadati</taxon>
        <taxon>Bacteroidota</taxon>
        <taxon>Cytophagia</taxon>
        <taxon>Cytophagales</taxon>
        <taxon>Thermoflexibacteraceae</taxon>
        <taxon>Thermoflexibacter</taxon>
    </lineage>
</organism>
<feature type="domain" description="RCK C-terminal" evidence="4">
    <location>
        <begin position="257"/>
        <end position="343"/>
    </location>
</feature>
<sequence length="344" mass="38318">MASTNVFSKLKQFFIAFGLFALSVISGLIGFQIIEGYGFSDAFYMTMMVVSTTGMNEVRHLSDSGRAFVSIYLIFNLLIFGYFISVVTSYIFEGGLQEVFKNYMTHRVANKMKDHTIVCGYGRNGSKACEELFRSNMQFAIIEKDPQKLQEAINLYENKRNIYILEGDATSDEVLIDAGVKKAKTIISTLGEDADNVFVTLTARELNPHIKIIAKAIKESAVPKLMRAGAHHVVVPEIIGGTHMASLVTRPDVIEFLSMLNGVGSTELRLEEMKVIDMKDEFQGKDIKELNVRGLTGVNIIAYKDLDGFVFNPTPETILETGGVVIVLGTENEIRTFMSYFGKY</sequence>
<dbReference type="InterPro" id="IPR036721">
    <property type="entry name" value="RCK_C_sf"/>
</dbReference>
<dbReference type="Pfam" id="PF02080">
    <property type="entry name" value="TrkA_C"/>
    <property type="match status" value="1"/>
</dbReference>
<comment type="subcellular location">
    <subcellularLocation>
        <location evidence="1">Cell membrane</location>
        <topology evidence="1">Multi-pass membrane protein</topology>
    </subcellularLocation>
</comment>
<dbReference type="PROSITE" id="PS51201">
    <property type="entry name" value="RCK_N"/>
    <property type="match status" value="1"/>
</dbReference>
<dbReference type="Gene3D" id="3.30.70.1450">
    <property type="entry name" value="Regulator of K+ conductance, C-terminal domain"/>
    <property type="match status" value="1"/>
</dbReference>
<keyword evidence="6" id="KW-1185">Reference proteome</keyword>
<dbReference type="Proteomes" id="UP000199513">
    <property type="component" value="Unassembled WGS sequence"/>
</dbReference>
<dbReference type="GO" id="GO:0008324">
    <property type="term" value="F:monoatomic cation transmembrane transporter activity"/>
    <property type="evidence" value="ECO:0007669"/>
    <property type="project" value="InterPro"/>
</dbReference>
<dbReference type="Gene3D" id="3.40.50.720">
    <property type="entry name" value="NAD(P)-binding Rossmann-like Domain"/>
    <property type="match status" value="1"/>
</dbReference>
<keyword evidence="2" id="KW-0472">Membrane</keyword>
<keyword evidence="5" id="KW-0813">Transport</keyword>
<keyword evidence="2" id="KW-0812">Transmembrane</keyword>
<dbReference type="PANTHER" id="PTHR43833">
    <property type="entry name" value="POTASSIUM CHANNEL PROTEIN 2-RELATED-RELATED"/>
    <property type="match status" value="1"/>
</dbReference>
<dbReference type="Pfam" id="PF02254">
    <property type="entry name" value="TrkA_N"/>
    <property type="match status" value="1"/>
</dbReference>
<dbReference type="SUPFAM" id="SSF81324">
    <property type="entry name" value="Voltage-gated potassium channels"/>
    <property type="match status" value="1"/>
</dbReference>
<feature type="transmembrane region" description="Helical" evidence="2">
    <location>
        <begin position="12"/>
        <end position="31"/>
    </location>
</feature>
<dbReference type="GO" id="GO:0005886">
    <property type="term" value="C:plasma membrane"/>
    <property type="evidence" value="ECO:0007669"/>
    <property type="project" value="UniProtKB-SubCell"/>
</dbReference>
<dbReference type="GO" id="GO:0006813">
    <property type="term" value="P:potassium ion transport"/>
    <property type="evidence" value="ECO:0007669"/>
    <property type="project" value="InterPro"/>
</dbReference>
<dbReference type="PROSITE" id="PS51202">
    <property type="entry name" value="RCK_C"/>
    <property type="match status" value="1"/>
</dbReference>
<feature type="transmembrane region" description="Helical" evidence="2">
    <location>
        <begin position="67"/>
        <end position="92"/>
    </location>
</feature>
<keyword evidence="5" id="KW-0406">Ion transport</keyword>
<dbReference type="STRING" id="1003.SAMN04488541_101225"/>
<evidence type="ECO:0000313" key="6">
    <source>
        <dbReference type="Proteomes" id="UP000199513"/>
    </source>
</evidence>
<dbReference type="EMBL" id="FONY01000012">
    <property type="protein sequence ID" value="SFE98970.1"/>
    <property type="molecule type" value="Genomic_DNA"/>
</dbReference>
<evidence type="ECO:0000256" key="1">
    <source>
        <dbReference type="ARBA" id="ARBA00004651"/>
    </source>
</evidence>
<gene>
    <name evidence="5" type="ORF">SAMN04488541_101225</name>
</gene>
<dbReference type="SUPFAM" id="SSF116726">
    <property type="entry name" value="TrkA C-terminal domain-like"/>
    <property type="match status" value="1"/>
</dbReference>
<dbReference type="InterPro" id="IPR003148">
    <property type="entry name" value="RCK_N"/>
</dbReference>
<keyword evidence="2" id="KW-1133">Transmembrane helix</keyword>
<protein>
    <submittedName>
        <fullName evidence="5">Voltage-gated potassium channel</fullName>
    </submittedName>
</protein>
<dbReference type="RefSeq" id="WP_091543677.1">
    <property type="nucleotide sequence ID" value="NZ_FONY01000012.1"/>
</dbReference>
<feature type="domain" description="RCK N-terminal" evidence="3">
    <location>
        <begin position="113"/>
        <end position="235"/>
    </location>
</feature>
<dbReference type="AlphaFoldDB" id="A0A1I2F387"/>
<dbReference type="InterPro" id="IPR013099">
    <property type="entry name" value="K_chnl_dom"/>
</dbReference>
<evidence type="ECO:0000259" key="4">
    <source>
        <dbReference type="PROSITE" id="PS51202"/>
    </source>
</evidence>
<keyword evidence="5" id="KW-0407">Ion channel</keyword>
<evidence type="ECO:0000313" key="5">
    <source>
        <dbReference type="EMBL" id="SFE98970.1"/>
    </source>
</evidence>
<dbReference type="SUPFAM" id="SSF51735">
    <property type="entry name" value="NAD(P)-binding Rossmann-fold domains"/>
    <property type="match status" value="1"/>
</dbReference>
<dbReference type="InterPro" id="IPR036291">
    <property type="entry name" value="NAD(P)-bd_dom_sf"/>
</dbReference>
<dbReference type="OrthoDB" id="9781411at2"/>
<reference evidence="5 6" key="1">
    <citation type="submission" date="2016-10" db="EMBL/GenBank/DDBJ databases">
        <authorList>
            <person name="de Groot N.N."/>
        </authorList>
    </citation>
    <scope>NUCLEOTIDE SEQUENCE [LARGE SCALE GENOMIC DNA]</scope>
    <source>
        <strain>GEY</strain>
        <strain evidence="6">DSM 9560</strain>
    </source>
</reference>
<proteinExistence type="predicted"/>
<dbReference type="InterPro" id="IPR006037">
    <property type="entry name" value="RCK_C"/>
</dbReference>
<accession>A0A1I2F387</accession>
<evidence type="ECO:0000259" key="3">
    <source>
        <dbReference type="PROSITE" id="PS51201"/>
    </source>
</evidence>
<dbReference type="PANTHER" id="PTHR43833:SF9">
    <property type="entry name" value="POTASSIUM CHANNEL PROTEIN YUGO-RELATED"/>
    <property type="match status" value="1"/>
</dbReference>